<dbReference type="EMBL" id="VJWL01000001">
    <property type="protein sequence ID" value="TRW50393.1"/>
    <property type="molecule type" value="Genomic_DNA"/>
</dbReference>
<sequence>MRQSERSAAGFNLVELMIVVAIIGILSSFAIPAYTDYSQRARAGTLMLSLQPWQTAINLCWQMEGSLTPCSTFGQRGIPAATAPLPQGVVSLQAGNAPGSIRATFEVRDRTGEPLTVELQPAASATQLQWVVRCSDFISEYDSQMRIPHCVGAS</sequence>
<evidence type="ECO:0000256" key="1">
    <source>
        <dbReference type="ARBA" id="ARBA00005233"/>
    </source>
</evidence>
<protein>
    <submittedName>
        <fullName evidence="4">Prepilin-type N-terminal cleavage/methylation domain-containing protein</fullName>
    </submittedName>
</protein>
<dbReference type="SUPFAM" id="SSF54523">
    <property type="entry name" value="Pili subunits"/>
    <property type="match status" value="1"/>
</dbReference>
<evidence type="ECO:0000256" key="2">
    <source>
        <dbReference type="ARBA" id="ARBA00022481"/>
    </source>
</evidence>
<keyword evidence="3" id="KW-1133">Transmembrane helix</keyword>
<proteinExistence type="inferred from homology"/>
<dbReference type="NCBIfam" id="TIGR02532">
    <property type="entry name" value="IV_pilin_GFxxxE"/>
    <property type="match status" value="1"/>
</dbReference>
<keyword evidence="5" id="KW-1185">Reference proteome</keyword>
<keyword evidence="2" id="KW-0488">Methylation</keyword>
<dbReference type="OrthoDB" id="5918848at2"/>
<evidence type="ECO:0000313" key="4">
    <source>
        <dbReference type="EMBL" id="TRW50393.1"/>
    </source>
</evidence>
<dbReference type="InterPro" id="IPR045584">
    <property type="entry name" value="Pilin-like"/>
</dbReference>
<dbReference type="PANTHER" id="PTHR30093:SF34">
    <property type="entry name" value="PREPILIN PEPTIDASE-DEPENDENT PROTEIN D"/>
    <property type="match status" value="1"/>
</dbReference>
<name>A0A552X734_9GAMM</name>
<dbReference type="Gene3D" id="3.30.700.10">
    <property type="entry name" value="Glycoprotein, Type 4 Pilin"/>
    <property type="match status" value="1"/>
</dbReference>
<dbReference type="GO" id="GO:0044096">
    <property type="term" value="C:type IV pilus"/>
    <property type="evidence" value="ECO:0007669"/>
    <property type="project" value="TreeGrafter"/>
</dbReference>
<reference evidence="4 5" key="1">
    <citation type="submission" date="2019-07" db="EMBL/GenBank/DDBJ databases">
        <authorList>
            <person name="Yang M."/>
            <person name="Zhao D."/>
            <person name="Xiang H."/>
        </authorList>
    </citation>
    <scope>NUCLEOTIDE SEQUENCE [LARGE SCALE GENOMIC DNA]</scope>
    <source>
        <strain evidence="4 5">IM1326</strain>
    </source>
</reference>
<dbReference type="GO" id="GO:0043107">
    <property type="term" value="P:type IV pilus-dependent motility"/>
    <property type="evidence" value="ECO:0007669"/>
    <property type="project" value="TreeGrafter"/>
</dbReference>
<keyword evidence="3" id="KW-0812">Transmembrane</keyword>
<comment type="caution">
    <text evidence="4">The sequence shown here is derived from an EMBL/GenBank/DDBJ whole genome shotgun (WGS) entry which is preliminary data.</text>
</comment>
<accession>A0A552X734</accession>
<dbReference type="PANTHER" id="PTHR30093">
    <property type="entry name" value="GENERAL SECRETION PATHWAY PROTEIN G"/>
    <property type="match status" value="1"/>
</dbReference>
<comment type="similarity">
    <text evidence="1">Belongs to the N-Me-Phe pilin family.</text>
</comment>
<feature type="transmembrane region" description="Helical" evidence="3">
    <location>
        <begin position="12"/>
        <end position="34"/>
    </location>
</feature>
<dbReference type="Pfam" id="PF07963">
    <property type="entry name" value="N_methyl"/>
    <property type="match status" value="1"/>
</dbReference>
<keyword evidence="3" id="KW-0472">Membrane</keyword>
<evidence type="ECO:0000256" key="3">
    <source>
        <dbReference type="SAM" id="Phobius"/>
    </source>
</evidence>
<dbReference type="Proteomes" id="UP000320359">
    <property type="component" value="Unassembled WGS sequence"/>
</dbReference>
<dbReference type="RefSeq" id="WP_143235340.1">
    <property type="nucleotide sequence ID" value="NZ_VJWL01000001.1"/>
</dbReference>
<organism evidence="4 5">
    <name type="scientific">Aliidiomarina halalkaliphila</name>
    <dbReference type="NCBI Taxonomy" id="2593535"/>
    <lineage>
        <taxon>Bacteria</taxon>
        <taxon>Pseudomonadati</taxon>
        <taxon>Pseudomonadota</taxon>
        <taxon>Gammaproteobacteria</taxon>
        <taxon>Alteromonadales</taxon>
        <taxon>Idiomarinaceae</taxon>
        <taxon>Aliidiomarina</taxon>
    </lineage>
</organism>
<dbReference type="InterPro" id="IPR012902">
    <property type="entry name" value="N_methyl_site"/>
</dbReference>
<gene>
    <name evidence="4" type="ORF">FM042_06075</name>
</gene>
<dbReference type="AlphaFoldDB" id="A0A552X734"/>
<evidence type="ECO:0000313" key="5">
    <source>
        <dbReference type="Proteomes" id="UP000320359"/>
    </source>
</evidence>